<accession>A0A9P3ZHB4</accession>
<dbReference type="Proteomes" id="UP000323119">
    <property type="component" value="Unassembled WGS sequence"/>
</dbReference>
<name>A0A9P3ZHB4_9BACT</name>
<comment type="caution">
    <text evidence="1">The sequence shown here is derived from an EMBL/GenBank/DDBJ whole genome shotgun (WGS) entry which is preliminary data.</text>
</comment>
<proteinExistence type="predicted"/>
<dbReference type="EMBL" id="VVUY01000018">
    <property type="protein sequence ID" value="KAA2557544.1"/>
    <property type="molecule type" value="Genomic_DNA"/>
</dbReference>
<dbReference type="AlphaFoldDB" id="A0A9P3ZHB4"/>
<evidence type="ECO:0000313" key="2">
    <source>
        <dbReference type="Proteomes" id="UP000323119"/>
    </source>
</evidence>
<sequence>MITFYFNSNLPEYYTGDLCEVFDNLMLKFILLLNDKKLPINGYIATNNQPSTILICGKTLKSLIDNFNIAEKDKYKEHRKKLYSFFTRYPIDLDVRVEEVFSEEELTSSIKFHGRDATDLFIANKLKYYFMSLPLDETLKVDSLGILVNETALKNVNWHGMNTKNLIQHIIEDETIDNANLSILKYSFGDNECFICDSFMDEFKLISPDLQEFIINLFAKALQSGLLFPARGDDNIVKKCDADNVYELRNHAYGGIRVYFRCVDNKIFIGNMGTKSSYKGDAQSNDIAHAGKVMDKLERTMRY</sequence>
<reference evidence="1 2" key="1">
    <citation type="journal article" date="2019" name="Nat. Med.">
        <title>A library of human gut bacterial isolates paired with longitudinal multiomics data enables mechanistic microbiome research.</title>
        <authorList>
            <person name="Poyet M."/>
            <person name="Groussin M."/>
            <person name="Gibbons S.M."/>
            <person name="Avila-Pacheco J."/>
            <person name="Jiang X."/>
            <person name="Kearney S.M."/>
            <person name="Perrotta A.R."/>
            <person name="Berdy B."/>
            <person name="Zhao S."/>
            <person name="Lieberman T.D."/>
            <person name="Swanson P.K."/>
            <person name="Smith M."/>
            <person name="Roesemann S."/>
            <person name="Alexander J.E."/>
            <person name="Rich S.A."/>
            <person name="Livny J."/>
            <person name="Vlamakis H."/>
            <person name="Clish C."/>
            <person name="Bullock K."/>
            <person name="Deik A."/>
            <person name="Scott J."/>
            <person name="Pierce K.A."/>
            <person name="Xavier R.J."/>
            <person name="Alm E.J."/>
        </authorList>
    </citation>
    <scope>NUCLEOTIDE SEQUENCE [LARGE SCALE GENOMIC DNA]</scope>
    <source>
        <strain evidence="1 2">BIOML-A204</strain>
    </source>
</reference>
<organism evidence="1 2">
    <name type="scientific">Alistipes onderdonkii</name>
    <dbReference type="NCBI Taxonomy" id="328813"/>
    <lineage>
        <taxon>Bacteria</taxon>
        <taxon>Pseudomonadati</taxon>
        <taxon>Bacteroidota</taxon>
        <taxon>Bacteroidia</taxon>
        <taxon>Bacteroidales</taxon>
        <taxon>Rikenellaceae</taxon>
        <taxon>Alistipes</taxon>
    </lineage>
</organism>
<evidence type="ECO:0000313" key="1">
    <source>
        <dbReference type="EMBL" id="KAA2557544.1"/>
    </source>
</evidence>
<protein>
    <submittedName>
        <fullName evidence="1">Uncharacterized protein</fullName>
    </submittedName>
</protein>
<gene>
    <name evidence="1" type="ORF">F2S36_14190</name>
</gene>